<proteinExistence type="predicted"/>
<organism evidence="2 3">
    <name type="scientific">Trichoderma breve</name>
    <dbReference type="NCBI Taxonomy" id="2034170"/>
    <lineage>
        <taxon>Eukaryota</taxon>
        <taxon>Fungi</taxon>
        <taxon>Dikarya</taxon>
        <taxon>Ascomycota</taxon>
        <taxon>Pezizomycotina</taxon>
        <taxon>Sordariomycetes</taxon>
        <taxon>Hypocreomycetidae</taxon>
        <taxon>Hypocreales</taxon>
        <taxon>Hypocreaceae</taxon>
        <taxon>Trichoderma</taxon>
    </lineage>
</organism>
<dbReference type="PANTHER" id="PTHR22705:SF0">
    <property type="entry name" value="ZZ-TYPE ZINC FINGER-CONTAINING PROTEIN 3"/>
    <property type="match status" value="1"/>
</dbReference>
<reference evidence="2" key="1">
    <citation type="submission" date="2022-09" db="EMBL/GenBank/DDBJ databases">
        <title>Chromosome-level assembly of Trichoderma breve T069, a fungus used in development of biopesticide product.</title>
        <authorList>
            <person name="Lin R."/>
            <person name="Liu T."/>
        </authorList>
    </citation>
    <scope>NUCLEOTIDE SEQUENCE</scope>
    <source>
        <strain evidence="2">T069</strain>
    </source>
</reference>
<dbReference type="InterPro" id="IPR037830">
    <property type="entry name" value="ZZZ3"/>
</dbReference>
<dbReference type="Proteomes" id="UP001140511">
    <property type="component" value="Unassembled WGS sequence"/>
</dbReference>
<comment type="caution">
    <text evidence="2">The sequence shown here is derived from an EMBL/GenBank/DDBJ whole genome shotgun (WGS) entry which is preliminary data.</text>
</comment>
<feature type="compositionally biased region" description="Pro residues" evidence="1">
    <location>
        <begin position="84"/>
        <end position="98"/>
    </location>
</feature>
<dbReference type="EMBL" id="JAOPEN010000001">
    <property type="protein sequence ID" value="KAJ4864227.1"/>
    <property type="molecule type" value="Genomic_DNA"/>
</dbReference>
<feature type="compositionally biased region" description="Polar residues" evidence="1">
    <location>
        <begin position="136"/>
        <end position="146"/>
    </location>
</feature>
<protein>
    <submittedName>
        <fullName evidence="2">Uncharacterized protein</fullName>
    </submittedName>
</protein>
<name>A0A9W9JSB1_9HYPO</name>
<evidence type="ECO:0000313" key="3">
    <source>
        <dbReference type="Proteomes" id="UP001140511"/>
    </source>
</evidence>
<dbReference type="RefSeq" id="XP_056033283.1">
    <property type="nucleotide sequence ID" value="XM_056167967.1"/>
</dbReference>
<keyword evidence="3" id="KW-1185">Reference proteome</keyword>
<dbReference type="PANTHER" id="PTHR22705">
    <property type="entry name" value="ZINC FINGER, ZZ DOMAIN CONTAINING 3"/>
    <property type="match status" value="1"/>
</dbReference>
<evidence type="ECO:0000256" key="1">
    <source>
        <dbReference type="SAM" id="MobiDB-lite"/>
    </source>
</evidence>
<sequence length="314" mass="33338">MTSAHRTLRLKLEPNTKPSPSATRINVFASNASKLSPPSIGQAKSLPPPFFWPPSFSPLAPAHCALNMAPALTISTNMDSRPSSPVPPPMSPITPTLPPAQLSSDAADKGSRTVTAVPVPVPPTAAAAQQQPAARSTLSHSQQSDQVGLPPPPSKPIEFESNPDVIALKSAIAVLQMQRMRATADIQALSQIKNEAVEHPDEFARDLAMGKVGRGAQPDDETTRAWVAQPIPKAQDVVRCPPINWSQYAVVGESLDKLHAEQVSRPTQGTPATIGAGGVYQFKGGDGKQEEYPGVAAPYAPLKDKIEKKTKSRK</sequence>
<gene>
    <name evidence="2" type="ORF">T069G_00757</name>
</gene>
<dbReference type="GeneID" id="80862655"/>
<dbReference type="AlphaFoldDB" id="A0A9W9JSB1"/>
<feature type="compositionally biased region" description="Low complexity" evidence="1">
    <location>
        <begin position="113"/>
        <end position="134"/>
    </location>
</feature>
<feature type="region of interest" description="Disordered" evidence="1">
    <location>
        <begin position="75"/>
        <end position="157"/>
    </location>
</feature>
<evidence type="ECO:0000313" key="2">
    <source>
        <dbReference type="EMBL" id="KAJ4864227.1"/>
    </source>
</evidence>
<accession>A0A9W9JSB1</accession>